<dbReference type="OrthoDB" id="268709at2759"/>
<dbReference type="EMBL" id="ATMH01006315">
    <property type="protein sequence ID" value="EPY26112.1"/>
    <property type="molecule type" value="Genomic_DNA"/>
</dbReference>
<evidence type="ECO:0000313" key="4">
    <source>
        <dbReference type="Proteomes" id="UP000015354"/>
    </source>
</evidence>
<evidence type="ECO:0008006" key="5">
    <source>
        <dbReference type="Google" id="ProtNLM"/>
    </source>
</evidence>
<dbReference type="AlphaFoldDB" id="S9U5S8"/>
<organism evidence="3 4">
    <name type="scientific">Strigomonas culicis</name>
    <dbReference type="NCBI Taxonomy" id="28005"/>
    <lineage>
        <taxon>Eukaryota</taxon>
        <taxon>Discoba</taxon>
        <taxon>Euglenozoa</taxon>
        <taxon>Kinetoplastea</taxon>
        <taxon>Metakinetoplastina</taxon>
        <taxon>Trypanosomatida</taxon>
        <taxon>Trypanosomatidae</taxon>
        <taxon>Strigomonadinae</taxon>
        <taxon>Strigomonas</taxon>
    </lineage>
</organism>
<name>S9U5S8_9TRYP</name>
<accession>S9U5S8</accession>
<dbReference type="Proteomes" id="UP000015354">
    <property type="component" value="Unassembled WGS sequence"/>
</dbReference>
<dbReference type="Gene3D" id="3.90.1410.10">
    <property type="entry name" value="set domain protein methyltransferase, domain 1"/>
    <property type="match status" value="1"/>
</dbReference>
<reference evidence="3 4" key="1">
    <citation type="journal article" date="2013" name="PLoS ONE">
        <title>Predicting the Proteins of Angomonas deanei, Strigomonas culicis and Their Respective Endosymbionts Reveals New Aspects of the Trypanosomatidae Family.</title>
        <authorList>
            <person name="Motta M.C."/>
            <person name="Martins A.C."/>
            <person name="de Souza S.S."/>
            <person name="Catta-Preta C.M."/>
            <person name="Silva R."/>
            <person name="Klein C.C."/>
            <person name="de Almeida L.G."/>
            <person name="de Lima Cunha O."/>
            <person name="Ciapina L.P."/>
            <person name="Brocchi M."/>
            <person name="Colabardini A.C."/>
            <person name="de Araujo Lima B."/>
            <person name="Machado C.R."/>
            <person name="de Almeida Soares C.M."/>
            <person name="Probst C.M."/>
            <person name="de Menezes C.B."/>
            <person name="Thompson C.E."/>
            <person name="Bartholomeu D.C."/>
            <person name="Gradia D.F."/>
            <person name="Pavoni D.P."/>
            <person name="Grisard E.C."/>
            <person name="Fantinatti-Garboggini F."/>
            <person name="Marchini F.K."/>
            <person name="Rodrigues-Luiz G.F."/>
            <person name="Wagner G."/>
            <person name="Goldman G.H."/>
            <person name="Fietto J.L."/>
            <person name="Elias M.C."/>
            <person name="Goldman M.H."/>
            <person name="Sagot M.F."/>
            <person name="Pereira M."/>
            <person name="Stoco P.H."/>
            <person name="de Mendonca-Neto R.P."/>
            <person name="Teixeira S.M."/>
            <person name="Maciel T.E."/>
            <person name="de Oliveira Mendes T.A."/>
            <person name="Urmenyi T.P."/>
            <person name="de Souza W."/>
            <person name="Schenkman S."/>
            <person name="de Vasconcelos A.T."/>
        </authorList>
    </citation>
    <scope>NUCLEOTIDE SEQUENCE [LARGE SCALE GENOMIC DNA]</scope>
</reference>
<evidence type="ECO:0000313" key="3">
    <source>
        <dbReference type="EMBL" id="EPY26112.1"/>
    </source>
</evidence>
<feature type="region of interest" description="Disordered" evidence="1">
    <location>
        <begin position="290"/>
        <end position="328"/>
    </location>
</feature>
<dbReference type="InterPro" id="IPR046341">
    <property type="entry name" value="SET_dom_sf"/>
</dbReference>
<keyword evidence="4" id="KW-1185">Reference proteome</keyword>
<reference evidence="3" key="2">
    <citation type="submission" date="2013-03" db="EMBL/GenBank/DDBJ databases">
        <authorList>
            <person name="Motta M.C.M."/>
            <person name="Martins A.C.A."/>
            <person name="Preta C.M.C.C."/>
            <person name="Silva R."/>
            <person name="de Souza S.S."/>
            <person name="Klein C.C."/>
            <person name="de Almeida L.G.P."/>
            <person name="Cunha O.L."/>
            <person name="Colabardini A.C."/>
            <person name="Lima B.A."/>
            <person name="Machado C.R."/>
            <person name="Soares C.M.A."/>
            <person name="de Menezes C.B.A."/>
            <person name="Bartolomeu D.C."/>
            <person name="Grisard E.C."/>
            <person name="Fantinatti-Garboggini F."/>
            <person name="Rodrigues-Luiz G.F."/>
            <person name="Wagner G."/>
            <person name="Goldman G.H."/>
            <person name="Fietto J.L.R."/>
            <person name="Ciapina L.P."/>
            <person name="Brocchi M."/>
            <person name="Elias M.C."/>
            <person name="Goldman M.H.S."/>
            <person name="Sagot M.-F."/>
            <person name="Pereira M."/>
            <person name="Stoco P.H."/>
            <person name="Teixeira S.M.R."/>
            <person name="de Mendonca-Neto R.P."/>
            <person name="Maciel T.E.F."/>
            <person name="Mendes T.A.O."/>
            <person name="Urmenyi T.P."/>
            <person name="Teixeira M.M.G."/>
            <person name="de Camargo E.F.P."/>
            <person name="de Sousa W."/>
            <person name="Schenkman S."/>
            <person name="de Vasconcelos A.T.R."/>
        </authorList>
    </citation>
    <scope>NUCLEOTIDE SEQUENCE</scope>
</reference>
<dbReference type="EMBL" id="ATMH01009140">
    <property type="protein sequence ID" value="EPY20133.1"/>
    <property type="molecule type" value="Genomic_DNA"/>
</dbReference>
<sequence>MSTVRLTRCNPSLLDFVTWAVLKGCRLFQRVHITPMGLVATERIPEYDFVSIVPMTATQSFLNIVDDANFPLKISPKNFGQDLAFWPDLNRGSFAFVGYLTKVLLSGHPRGVQSYLDVLPFVQEMPIGKIADGAQVTDEYKAYVQPLVDQCKVDPMDFDLTFRHAYCLFRRHAIPFWTHTDGWSAGHPFLQNSPFAQGDGGIMGMVPVMDLALHSPTPNATIGYPDKEMLQWLAQDRNAGVQVDKGYFVMQAMRDIEEGEVISVDKNAYFNFADDTFKAWFGYRNVSQVPGEKEVSSSPASSVSDTSPIGDGASSTAMAERASKAPTP</sequence>
<proteinExistence type="predicted"/>
<dbReference type="SUPFAM" id="SSF82199">
    <property type="entry name" value="SET domain"/>
    <property type="match status" value="1"/>
</dbReference>
<feature type="compositionally biased region" description="Low complexity" evidence="1">
    <location>
        <begin position="296"/>
        <end position="307"/>
    </location>
</feature>
<evidence type="ECO:0000256" key="1">
    <source>
        <dbReference type="SAM" id="MobiDB-lite"/>
    </source>
</evidence>
<evidence type="ECO:0000313" key="2">
    <source>
        <dbReference type="EMBL" id="EPY20133.1"/>
    </source>
</evidence>
<gene>
    <name evidence="3" type="ORF">STCU_06315</name>
    <name evidence="2" type="ORF">STCU_09140</name>
</gene>
<protein>
    <recommendedName>
        <fullName evidence="5">SET domain-containing protein</fullName>
    </recommendedName>
</protein>
<comment type="caution">
    <text evidence="3">The sequence shown here is derived from an EMBL/GenBank/DDBJ whole genome shotgun (WGS) entry which is preliminary data.</text>
</comment>